<accession>A0A242K131</accession>
<protein>
    <recommendedName>
        <fullName evidence="1">TOTE conflict system primase domain-containing protein</fullName>
    </recommendedName>
</protein>
<reference evidence="2 3" key="1">
    <citation type="submission" date="2017-05" db="EMBL/GenBank/DDBJ databases">
        <title>The Genome Sequence of Enterococcus sp. 10A9_DIV0425.</title>
        <authorList>
            <consortium name="The Broad Institute Genomics Platform"/>
            <consortium name="The Broad Institute Genomic Center for Infectious Diseases"/>
            <person name="Earl A."/>
            <person name="Manson A."/>
            <person name="Schwartman J."/>
            <person name="Gilmore M."/>
            <person name="Abouelleil A."/>
            <person name="Cao P."/>
            <person name="Chapman S."/>
            <person name="Cusick C."/>
            <person name="Shea T."/>
            <person name="Young S."/>
            <person name="Neafsey D."/>
            <person name="Nusbaum C."/>
            <person name="Birren B."/>
        </authorList>
    </citation>
    <scope>NUCLEOTIDE SEQUENCE [LARGE SCALE GENOMIC DNA]</scope>
    <source>
        <strain evidence="2 3">10A9_DIV0425</strain>
    </source>
</reference>
<dbReference type="AlphaFoldDB" id="A0A242K131"/>
<dbReference type="RefSeq" id="WP_086284099.1">
    <property type="nucleotide sequence ID" value="NZ_NGMO01000002.1"/>
</dbReference>
<evidence type="ECO:0000313" key="3">
    <source>
        <dbReference type="Proteomes" id="UP000194933"/>
    </source>
</evidence>
<keyword evidence="3" id="KW-1185">Reference proteome</keyword>
<sequence>MNKLDFELYRESIIKKINELFITYRKTYLLQYELNQGDCKYREVKHYLTDTIIDKHLANQLTVGIKLGAGGLTKFFTFDVDIKDNKYECQDVTRKLVNLLIDHYGIPKNDIHVSTSGQKGYHVDLYFTDVIPESKLIPFYEEVLRNLNETPRRIERRPTTGQGVKLPLGMHKATNQICHYVDNQTFEELNIEYFLNIQPMNRDEFCQDILSQCSVTKTTKNKPKINVEYHPDGMSKEELKIIFEENHLLCGGTRNNFTLYGAMLLKEQGYSEQDTCKKILSVLENTLSSEKTSQYIRSVSKDDLRKETARVIQTVYDRDYKLARSPHNTKIDFCYEEIQLLISIGNVALIRLAFVLLVHAKRYANDEGIFFCTYEQLSKHGVDKNRGRVLKRLKQLASFGFLVIISQGKYSEVTKKKSPNLYRINNDFSDRDGKKYFACEGIVSLTEIAMNFSLTDEEIRILRKVDAKYLVE</sequence>
<dbReference type="SUPFAM" id="SSF56747">
    <property type="entry name" value="Prim-pol domain"/>
    <property type="match status" value="1"/>
</dbReference>
<evidence type="ECO:0000259" key="1">
    <source>
        <dbReference type="Pfam" id="PF22548"/>
    </source>
</evidence>
<dbReference type="EMBL" id="NGMO01000002">
    <property type="protein sequence ID" value="OTP10756.1"/>
    <property type="molecule type" value="Genomic_DNA"/>
</dbReference>
<dbReference type="Pfam" id="PF22548">
    <property type="entry name" value="AEP-TOTE"/>
    <property type="match status" value="1"/>
</dbReference>
<dbReference type="Proteomes" id="UP000194933">
    <property type="component" value="Unassembled WGS sequence"/>
</dbReference>
<proteinExistence type="predicted"/>
<evidence type="ECO:0000313" key="2">
    <source>
        <dbReference type="EMBL" id="OTP10756.1"/>
    </source>
</evidence>
<comment type="caution">
    <text evidence="2">The sequence shown here is derived from an EMBL/GenBank/DDBJ whole genome shotgun (WGS) entry which is preliminary data.</text>
</comment>
<feature type="domain" description="TOTE conflict system primase" evidence="1">
    <location>
        <begin position="31"/>
        <end position="204"/>
    </location>
</feature>
<name>A0A242K131_9ENTE</name>
<gene>
    <name evidence="2" type="ORF">A5844_000890</name>
</gene>
<dbReference type="InterPro" id="IPR054347">
    <property type="entry name" value="TOTE_primase"/>
</dbReference>
<organism evidence="2 3">
    <name type="scientific">Candidatus Enterococcus wittei</name>
    <dbReference type="NCBI Taxonomy" id="1987383"/>
    <lineage>
        <taxon>Bacteria</taxon>
        <taxon>Bacillati</taxon>
        <taxon>Bacillota</taxon>
        <taxon>Bacilli</taxon>
        <taxon>Lactobacillales</taxon>
        <taxon>Enterococcaceae</taxon>
        <taxon>Enterococcus</taxon>
    </lineage>
</organism>